<keyword evidence="5" id="KW-0393">Immunoglobulin domain</keyword>
<feature type="domain" description="Fibronectin type-III" evidence="8">
    <location>
        <begin position="589"/>
        <end position="684"/>
    </location>
</feature>
<feature type="region of interest" description="Disordered" evidence="6">
    <location>
        <begin position="565"/>
        <end position="595"/>
    </location>
</feature>
<dbReference type="PRINTS" id="PR00014">
    <property type="entry name" value="FNTYPEIII"/>
</dbReference>
<organism evidence="9 10">
    <name type="scientific">Lingula anatina</name>
    <name type="common">Brachiopod</name>
    <name type="synonym">Lingula unguis</name>
    <dbReference type="NCBI Taxonomy" id="7574"/>
    <lineage>
        <taxon>Eukaryota</taxon>
        <taxon>Metazoa</taxon>
        <taxon>Spiralia</taxon>
        <taxon>Lophotrochozoa</taxon>
        <taxon>Brachiopoda</taxon>
        <taxon>Linguliformea</taxon>
        <taxon>Lingulata</taxon>
        <taxon>Lingulida</taxon>
        <taxon>Linguloidea</taxon>
        <taxon>Lingulidae</taxon>
        <taxon>Lingula</taxon>
    </lineage>
</organism>
<evidence type="ECO:0000313" key="9">
    <source>
        <dbReference type="Proteomes" id="UP000085678"/>
    </source>
</evidence>
<dbReference type="PROSITE" id="PS50853">
    <property type="entry name" value="FN3"/>
    <property type="match status" value="14"/>
</dbReference>
<keyword evidence="3" id="KW-0963">Cytoplasm</keyword>
<dbReference type="SMART" id="SM00409">
    <property type="entry name" value="IG"/>
    <property type="match status" value="1"/>
</dbReference>
<evidence type="ECO:0000313" key="10">
    <source>
        <dbReference type="RefSeq" id="XP_013419362.1"/>
    </source>
</evidence>
<name>A0A1S3KA32_LINAN</name>
<dbReference type="OrthoDB" id="504170at2759"/>
<evidence type="ECO:0000256" key="5">
    <source>
        <dbReference type="ARBA" id="ARBA00023319"/>
    </source>
</evidence>
<dbReference type="SMART" id="SM00060">
    <property type="entry name" value="FN3"/>
    <property type="match status" value="14"/>
</dbReference>
<dbReference type="InterPro" id="IPR013783">
    <property type="entry name" value="Ig-like_fold"/>
</dbReference>
<dbReference type="PROSITE" id="PS50835">
    <property type="entry name" value="IG_LIKE"/>
    <property type="match status" value="1"/>
</dbReference>
<dbReference type="Proteomes" id="UP000085678">
    <property type="component" value="Unplaced"/>
</dbReference>
<feature type="domain" description="Fibronectin type-III" evidence="8">
    <location>
        <begin position="385"/>
        <end position="480"/>
    </location>
</feature>
<dbReference type="InterPro" id="IPR003598">
    <property type="entry name" value="Ig_sub2"/>
</dbReference>
<dbReference type="STRING" id="7574.A0A1S3KA32"/>
<evidence type="ECO:0000256" key="3">
    <source>
        <dbReference type="ARBA" id="ARBA00022490"/>
    </source>
</evidence>
<dbReference type="RefSeq" id="XP_013419362.1">
    <property type="nucleotide sequence ID" value="XM_013563908.1"/>
</dbReference>
<dbReference type="GO" id="GO:0048738">
    <property type="term" value="P:cardiac muscle tissue development"/>
    <property type="evidence" value="ECO:0007669"/>
    <property type="project" value="TreeGrafter"/>
</dbReference>
<feature type="domain" description="Fibronectin type-III" evidence="8">
    <location>
        <begin position="1201"/>
        <end position="1293"/>
    </location>
</feature>
<dbReference type="Pfam" id="PF00041">
    <property type="entry name" value="fn3"/>
    <property type="match status" value="13"/>
</dbReference>
<feature type="domain" description="Fibronectin type-III" evidence="8">
    <location>
        <begin position="999"/>
        <end position="1093"/>
    </location>
</feature>
<dbReference type="FunFam" id="2.60.40.10:FF:000003">
    <property type="entry name" value="Titin isoform E"/>
    <property type="match status" value="5"/>
</dbReference>
<sequence length="1498" mass="164941">MSSGGSPLLSYTIELSMDDKESWMEIVTVDSTITKCQVDDLVEGETFYFRVYATNKFGNSAPLESAAVVPRKGIELPSKPTGPIDIKEKTEDSVTIEWKPPANDGGAPIIQYIVEKRDIQKPKWQKAGKVDGSVTTMNITSLVNKNEYLFRVTAENEKGLSEPLEMDKPVLVESPFTVPSIPVGPLKAANITEDSMELSWGVPETDGGKPLTAYVIEARESGRTSWGRVAKISPEKTKHAVKNLVTGNEYHFRVRAVNDVGDSKPLEMEDGVVPRRKAGPPAAPESLRVTSVDKDKATVEWTPPVDDGGSKIKGFKIEKKGDKGRDWEMVASVGPKDTSHTITGLPEGKSMLFRVSAENEKGVGKALDLEKPVTLKAKQSCPTAPTGPLKVSDIQKQSVNLTWQKPSSDGGSPITAYIVEQREAWRTSWSKVDTLRPSVMSLKVPRLTEGTEYNFRVLAENAVGVSEPLELLEPVTPKSPYTVPSAPRGPLETAVVSKSSLKLSWKPSEQDGGQPIKHYVVERRDKTRTSWVQVDKVRPEKCELVVPNLLEGNEYQFRVFAENSEGASEPLETTKSVTPKKPAAKPSAPSGKLRTPKITENSVMLEWSPPVDDGGSRIQNYIIEQKDNTTGKWNRRGSVEGSTVTFTVPDLEEGKDYNFRVLAKNDAGTGPALETEAPVRTRKAVGKPGAPQGPLTPSNVTKDSVSLSWQAPEDDGASPITGYLLEKRDTQMPGWTKVDKIRPDKLTHKVTGLIDGHRYLFRVSAENVKGMSMPLEMKEPVTTKSPYGPPSAPDSFSVTGVTEDSVTLEWQPPANDGGSSITGYIIHKREISRRTWTEVDKVKARVTSYTVPSLVADKEYFFTVRAENVEGVGDAAELEEPVKVSKQMKPPSEPLKVQITGISTDSVTLQWQKPADSGGAPVTFYHVEQQEKTRDFPRDDRWEKRGIVDKTTFVCFIDKLVEDTEYFFSVAAENAAGIGPRVVTEPITPRRPMEKPLAPVGPLEISNVTEDSIKLSWQPPTDNGGSELTSYIVEKCDVKRGEWFRVARVKPNFTTSVVHDLIEGVEYIFRVSAENEAGVGPPIESEKIIPKSPYGPPGPPEGPIKVSKITSDSVTISWNAPLDDGGSLIKGYIIEKRDAARRSWISAGKTKVKNMTFTIDHLIEGKEYYFRVMAENGYGVGEPLGTDSPIVPAKVLTAPQPPAALRVMQTTKDSVVLSWDLPLDDGGKPVKGYVVEKLGPEAKNWVQIAKLKDNKIKITDLTEGEEYLFRVAAENEIGQSEMCELSTPVVPQDLKVPPWPPGRPEVSNVTKDSVVITWTAPENDGGSKITTYHVDRREGSSVRWMRVNKTKQLDLTMTIPNLLEGCQYEFRVIAENAEGLSEPSPPSELVAVEDKDANQAPVFSSPLQDTIGKENTKATMECKVQGKPKPTIQWYKDMTEIYEGRKYSMFVERDKCLLEIFDAKPDDTAIYECKATNKKGHAVTKALLTVKVCQTLPV</sequence>
<comment type="subcellular location">
    <subcellularLocation>
        <location evidence="1">Cytoplasm</location>
    </subcellularLocation>
</comment>
<dbReference type="SUPFAM" id="SSF48726">
    <property type="entry name" value="Immunoglobulin"/>
    <property type="match status" value="1"/>
</dbReference>
<dbReference type="SUPFAM" id="SSF49265">
    <property type="entry name" value="Fibronectin type III"/>
    <property type="match status" value="8"/>
</dbReference>
<feature type="domain" description="Fibronectin type-III" evidence="8">
    <location>
        <begin position="79"/>
        <end position="175"/>
    </location>
</feature>
<dbReference type="GO" id="GO:0045214">
    <property type="term" value="P:sarcomere organization"/>
    <property type="evidence" value="ECO:0007669"/>
    <property type="project" value="TreeGrafter"/>
</dbReference>
<keyword evidence="4" id="KW-0677">Repeat</keyword>
<evidence type="ECO:0000256" key="6">
    <source>
        <dbReference type="SAM" id="MobiDB-lite"/>
    </source>
</evidence>
<evidence type="ECO:0000256" key="2">
    <source>
        <dbReference type="ARBA" id="ARBA00006692"/>
    </source>
</evidence>
<dbReference type="InterPro" id="IPR036116">
    <property type="entry name" value="FN3_sf"/>
</dbReference>
<protein>
    <submittedName>
        <fullName evidence="10">Twitchin-like</fullName>
    </submittedName>
</protein>
<feature type="domain" description="Fibronectin type-III" evidence="8">
    <location>
        <begin position="893"/>
        <end position="992"/>
    </location>
</feature>
<dbReference type="FunFam" id="2.60.40.10:FF:000034">
    <property type="entry name" value="Titin isoform A"/>
    <property type="match status" value="1"/>
</dbReference>
<evidence type="ECO:0000259" key="8">
    <source>
        <dbReference type="PROSITE" id="PS50853"/>
    </source>
</evidence>
<accession>A0A1S3KA32</accession>
<dbReference type="InParanoid" id="A0A1S3KA32"/>
<feature type="region of interest" description="Disordered" evidence="6">
    <location>
        <begin position="669"/>
        <end position="702"/>
    </location>
</feature>
<dbReference type="KEGG" id="lak:106180045"/>
<dbReference type="FunFam" id="2.60.40.10:FF:000147">
    <property type="entry name" value="Myosin light chain kinase"/>
    <property type="match status" value="1"/>
</dbReference>
<feature type="domain" description="Fibronectin type-III" evidence="8">
    <location>
        <begin position="283"/>
        <end position="378"/>
    </location>
</feature>
<dbReference type="GeneID" id="106180045"/>
<feature type="domain" description="Fibronectin type-III" evidence="8">
    <location>
        <begin position="691"/>
        <end position="786"/>
    </location>
</feature>
<dbReference type="InterPro" id="IPR013098">
    <property type="entry name" value="Ig_I-set"/>
</dbReference>
<dbReference type="GO" id="GO:0008307">
    <property type="term" value="F:structural constituent of muscle"/>
    <property type="evidence" value="ECO:0007669"/>
    <property type="project" value="TreeGrafter"/>
</dbReference>
<dbReference type="GO" id="GO:0031430">
    <property type="term" value="C:M band"/>
    <property type="evidence" value="ECO:0007669"/>
    <property type="project" value="TreeGrafter"/>
</dbReference>
<dbReference type="Pfam" id="PF07679">
    <property type="entry name" value="I-set"/>
    <property type="match status" value="1"/>
</dbReference>
<comment type="similarity">
    <text evidence="2">Belongs to the protein kinase superfamily. CAMK Ser/Thr protein kinase family.</text>
</comment>
<feature type="compositionally biased region" description="Low complexity" evidence="6">
    <location>
        <begin position="573"/>
        <end position="590"/>
    </location>
</feature>
<evidence type="ECO:0000256" key="1">
    <source>
        <dbReference type="ARBA" id="ARBA00004496"/>
    </source>
</evidence>
<dbReference type="FunFam" id="2.60.40.10:FF:000012">
    <property type="entry name" value="titin isoform X1"/>
    <property type="match status" value="1"/>
</dbReference>
<proteinExistence type="inferred from homology"/>
<reference evidence="10" key="1">
    <citation type="submission" date="2025-08" db="UniProtKB">
        <authorList>
            <consortium name="RefSeq"/>
        </authorList>
    </citation>
    <scope>IDENTIFICATION</scope>
    <source>
        <tissue evidence="10">Gonads</tissue>
    </source>
</reference>
<feature type="domain" description="Fibronectin type-III" evidence="8">
    <location>
        <begin position="792"/>
        <end position="887"/>
    </location>
</feature>
<feature type="domain" description="Ig-like" evidence="7">
    <location>
        <begin position="1401"/>
        <end position="1489"/>
    </location>
</feature>
<gene>
    <name evidence="10" type="primary">LOC106180045</name>
</gene>
<feature type="domain" description="Fibronectin type-III" evidence="8">
    <location>
        <begin position="1300"/>
        <end position="1394"/>
    </location>
</feature>
<dbReference type="SMART" id="SM00408">
    <property type="entry name" value="IGc2"/>
    <property type="match status" value="1"/>
</dbReference>
<dbReference type="Gene3D" id="2.60.40.10">
    <property type="entry name" value="Immunoglobulins"/>
    <property type="match status" value="15"/>
</dbReference>
<evidence type="ECO:0000256" key="4">
    <source>
        <dbReference type="ARBA" id="ARBA00022737"/>
    </source>
</evidence>
<dbReference type="InterPro" id="IPR003599">
    <property type="entry name" value="Ig_sub"/>
</dbReference>
<feature type="domain" description="Fibronectin type-III" evidence="8">
    <location>
        <begin position="182"/>
        <end position="276"/>
    </location>
</feature>
<dbReference type="FunFam" id="2.60.40.10:FF:000056">
    <property type="entry name" value="twitchin isoform X4"/>
    <property type="match status" value="4"/>
</dbReference>
<dbReference type="InterPro" id="IPR007110">
    <property type="entry name" value="Ig-like_dom"/>
</dbReference>
<dbReference type="PANTHER" id="PTHR14340:SF9">
    <property type="entry name" value="FIBRONECTIN TYPE-III DOMAIN-CONTAINING PROTEIN"/>
    <property type="match status" value="1"/>
</dbReference>
<feature type="domain" description="Fibronectin type-III" evidence="8">
    <location>
        <begin position="1"/>
        <end position="73"/>
    </location>
</feature>
<dbReference type="PANTHER" id="PTHR14340">
    <property type="entry name" value="MICROFIBRIL-ASSOCIATED GLYCOPROTEIN 3"/>
    <property type="match status" value="1"/>
</dbReference>
<feature type="domain" description="Fibronectin type-III" evidence="8">
    <location>
        <begin position="1099"/>
        <end position="1200"/>
    </location>
</feature>
<dbReference type="InterPro" id="IPR036179">
    <property type="entry name" value="Ig-like_dom_sf"/>
</dbReference>
<keyword evidence="9" id="KW-1185">Reference proteome</keyword>
<dbReference type="CDD" id="cd00063">
    <property type="entry name" value="FN3"/>
    <property type="match status" value="14"/>
</dbReference>
<feature type="domain" description="Fibronectin type-III" evidence="8">
    <location>
        <begin position="486"/>
        <end position="582"/>
    </location>
</feature>
<evidence type="ECO:0000259" key="7">
    <source>
        <dbReference type="PROSITE" id="PS50835"/>
    </source>
</evidence>
<dbReference type="FunFam" id="2.60.40.10:FF:000127">
    <property type="entry name" value="titin isoform X1"/>
    <property type="match status" value="1"/>
</dbReference>
<dbReference type="InterPro" id="IPR003961">
    <property type="entry name" value="FN3_dom"/>
</dbReference>